<keyword evidence="3" id="KW-0862">Zinc</keyword>
<dbReference type="PANTHER" id="PTHR33823">
    <property type="entry name" value="RNA POLYMERASE-BINDING TRANSCRIPTION FACTOR DKSA-RELATED"/>
    <property type="match status" value="1"/>
</dbReference>
<dbReference type="RefSeq" id="WP_311422343.1">
    <property type="nucleotide sequence ID" value="NZ_JAVREH010000006.1"/>
</dbReference>
<accession>A0ABU2J880</accession>
<dbReference type="PROSITE" id="PS01102">
    <property type="entry name" value="ZF_DKSA_1"/>
    <property type="match status" value="1"/>
</dbReference>
<evidence type="ECO:0000256" key="2">
    <source>
        <dbReference type="ARBA" id="ARBA00022771"/>
    </source>
</evidence>
<organism evidence="6 7">
    <name type="scientific">Jatrophihabitans lederbergiae</name>
    <dbReference type="NCBI Taxonomy" id="3075547"/>
    <lineage>
        <taxon>Bacteria</taxon>
        <taxon>Bacillati</taxon>
        <taxon>Actinomycetota</taxon>
        <taxon>Actinomycetes</taxon>
        <taxon>Jatrophihabitantales</taxon>
        <taxon>Jatrophihabitantaceae</taxon>
        <taxon>Jatrophihabitans</taxon>
    </lineage>
</organism>
<evidence type="ECO:0000256" key="3">
    <source>
        <dbReference type="ARBA" id="ARBA00022833"/>
    </source>
</evidence>
<dbReference type="InterPro" id="IPR020458">
    <property type="entry name" value="Znf_DskA_TraR_CS"/>
</dbReference>
<protein>
    <submittedName>
        <fullName evidence="6">TraR/DksA C4-type zinc finger protein</fullName>
    </submittedName>
</protein>
<dbReference type="EMBL" id="JAVREH010000006">
    <property type="protein sequence ID" value="MDT0261190.1"/>
    <property type="molecule type" value="Genomic_DNA"/>
</dbReference>
<keyword evidence="1" id="KW-0479">Metal-binding</keyword>
<dbReference type="Proteomes" id="UP001183176">
    <property type="component" value="Unassembled WGS sequence"/>
</dbReference>
<keyword evidence="7" id="KW-1185">Reference proteome</keyword>
<dbReference type="InterPro" id="IPR000962">
    <property type="entry name" value="Znf_DskA_TraR"/>
</dbReference>
<gene>
    <name evidence="6" type="ORF">RM423_07250</name>
</gene>
<keyword evidence="2" id="KW-0863">Zinc-finger</keyword>
<comment type="caution">
    <text evidence="6">The sequence shown here is derived from an EMBL/GenBank/DDBJ whole genome shotgun (WGS) entry which is preliminary data.</text>
</comment>
<dbReference type="Pfam" id="PF01258">
    <property type="entry name" value="zf-dskA_traR"/>
    <property type="match status" value="1"/>
</dbReference>
<evidence type="ECO:0000259" key="5">
    <source>
        <dbReference type="Pfam" id="PF01258"/>
    </source>
</evidence>
<evidence type="ECO:0000256" key="1">
    <source>
        <dbReference type="ARBA" id="ARBA00022723"/>
    </source>
</evidence>
<dbReference type="Gene3D" id="1.20.120.910">
    <property type="entry name" value="DksA, coiled-coil domain"/>
    <property type="match status" value="1"/>
</dbReference>
<feature type="domain" description="Zinc finger DksA/TraR C4-type" evidence="5">
    <location>
        <begin position="86"/>
        <end position="117"/>
    </location>
</feature>
<sequence length="124" mass="13087">MSEQRASSELSDRLAAEWSSALAQIASLSADLQAMMAASESTNADDEHDPEGSTIAFERAQLVAVLDQARGRLIDLERGLALVADGSYGVCERCGSAIGAERLLARPAARTCIECARSGSSSRR</sequence>
<reference evidence="7" key="1">
    <citation type="submission" date="2023-07" db="EMBL/GenBank/DDBJ databases">
        <title>30 novel species of actinomycetes from the DSMZ collection.</title>
        <authorList>
            <person name="Nouioui I."/>
        </authorList>
    </citation>
    <scope>NUCLEOTIDE SEQUENCE [LARGE SCALE GENOMIC DNA]</scope>
    <source>
        <strain evidence="7">DSM 44399</strain>
    </source>
</reference>
<proteinExistence type="predicted"/>
<evidence type="ECO:0000313" key="6">
    <source>
        <dbReference type="EMBL" id="MDT0261190.1"/>
    </source>
</evidence>
<dbReference type="PANTHER" id="PTHR33823:SF2">
    <property type="entry name" value="RNA POLYMERASE-BINDING TRANSCRIPTION FACTOR DKSA"/>
    <property type="match status" value="1"/>
</dbReference>
<dbReference type="SUPFAM" id="SSF57716">
    <property type="entry name" value="Glucocorticoid receptor-like (DNA-binding domain)"/>
    <property type="match status" value="1"/>
</dbReference>
<evidence type="ECO:0000256" key="4">
    <source>
        <dbReference type="PROSITE-ProRule" id="PRU00510"/>
    </source>
</evidence>
<dbReference type="PROSITE" id="PS51128">
    <property type="entry name" value="ZF_DKSA_2"/>
    <property type="match status" value="1"/>
</dbReference>
<name>A0ABU2J880_9ACTN</name>
<evidence type="ECO:0000313" key="7">
    <source>
        <dbReference type="Proteomes" id="UP001183176"/>
    </source>
</evidence>
<feature type="zinc finger region" description="dksA C4-type" evidence="4">
    <location>
        <begin position="91"/>
        <end position="115"/>
    </location>
</feature>